<name>A0A564YPU4_HYMDI</name>
<protein>
    <submittedName>
        <fullName evidence="2">Uncharacterized protein</fullName>
    </submittedName>
</protein>
<accession>A0A564YPU4</accession>
<dbReference type="AlphaFoldDB" id="A0A564YPU4"/>
<organism evidence="2 3">
    <name type="scientific">Hymenolepis diminuta</name>
    <name type="common">Rat tapeworm</name>
    <dbReference type="NCBI Taxonomy" id="6216"/>
    <lineage>
        <taxon>Eukaryota</taxon>
        <taxon>Metazoa</taxon>
        <taxon>Spiralia</taxon>
        <taxon>Lophotrochozoa</taxon>
        <taxon>Platyhelminthes</taxon>
        <taxon>Cestoda</taxon>
        <taxon>Eucestoda</taxon>
        <taxon>Cyclophyllidea</taxon>
        <taxon>Hymenolepididae</taxon>
        <taxon>Hymenolepis</taxon>
    </lineage>
</organism>
<keyword evidence="3" id="KW-1185">Reference proteome</keyword>
<evidence type="ECO:0000313" key="2">
    <source>
        <dbReference type="EMBL" id="VUZ48718.1"/>
    </source>
</evidence>
<feature type="region of interest" description="Disordered" evidence="1">
    <location>
        <begin position="1"/>
        <end position="21"/>
    </location>
</feature>
<dbReference type="EMBL" id="CABIJS010000310">
    <property type="protein sequence ID" value="VUZ48718.1"/>
    <property type="molecule type" value="Genomic_DNA"/>
</dbReference>
<evidence type="ECO:0000256" key="1">
    <source>
        <dbReference type="SAM" id="MobiDB-lite"/>
    </source>
</evidence>
<sequence length="132" mass="15250">MLSDVSYTSQTTLPPKFSKNSTQSPVVPVSLKVFSTVIKIRAVDDSMKLYPSVRDSLRTSLTFKPKSDQLVIYMDTCDLHLEIPKLQRHRPSRYSGCFRRLQKRFKVDLKLKLTDKQLSPGSMDKNEYYLSN</sequence>
<proteinExistence type="predicted"/>
<gene>
    <name evidence="2" type="ORF">WMSIL1_LOCUS7957</name>
</gene>
<dbReference type="Proteomes" id="UP000321570">
    <property type="component" value="Unassembled WGS sequence"/>
</dbReference>
<reference evidence="2 3" key="1">
    <citation type="submission" date="2019-07" db="EMBL/GenBank/DDBJ databases">
        <authorList>
            <person name="Jastrzebski P J."/>
            <person name="Paukszto L."/>
            <person name="Jastrzebski P J."/>
        </authorList>
    </citation>
    <scope>NUCLEOTIDE SEQUENCE [LARGE SCALE GENOMIC DNA]</scope>
    <source>
        <strain evidence="2 3">WMS-il1</strain>
    </source>
</reference>
<evidence type="ECO:0000313" key="3">
    <source>
        <dbReference type="Proteomes" id="UP000321570"/>
    </source>
</evidence>